<dbReference type="GO" id="GO:0000049">
    <property type="term" value="F:tRNA binding"/>
    <property type="evidence" value="ECO:0007669"/>
    <property type="project" value="UniProtKB-UniRule"/>
</dbReference>
<evidence type="ECO:0000256" key="8">
    <source>
        <dbReference type="ARBA" id="ARBA00022884"/>
    </source>
</evidence>
<keyword evidence="7 10" id="KW-0819">tRNA processing</keyword>
<dbReference type="Pfam" id="PF25904">
    <property type="entry name" value="Tmrp11_N"/>
    <property type="match status" value="1"/>
</dbReference>
<dbReference type="PROSITE" id="PS51627">
    <property type="entry name" value="SAM_MT_TRM11"/>
    <property type="match status" value="1"/>
</dbReference>
<comment type="subcellular location">
    <subcellularLocation>
        <location evidence="1">Cytoplasm</location>
    </subcellularLocation>
</comment>
<evidence type="ECO:0000256" key="4">
    <source>
        <dbReference type="ARBA" id="ARBA00022603"/>
    </source>
</evidence>
<dbReference type="PIRSF" id="PIRSF017259">
    <property type="entry name" value="tRNA_mtfrase_TRM11"/>
    <property type="match status" value="1"/>
</dbReference>
<name>A0A3N4M399_9PEZI</name>
<dbReference type="AlphaFoldDB" id="A0A3N4M399"/>
<dbReference type="InterPro" id="IPR000241">
    <property type="entry name" value="RlmKL-like_Mtase"/>
</dbReference>
<evidence type="ECO:0000259" key="13">
    <source>
        <dbReference type="Pfam" id="PF25904"/>
    </source>
</evidence>
<dbReference type="Pfam" id="PF01170">
    <property type="entry name" value="UPF0020"/>
    <property type="match status" value="1"/>
</dbReference>
<dbReference type="InterPro" id="IPR029063">
    <property type="entry name" value="SAM-dependent_MTases_sf"/>
</dbReference>
<dbReference type="GO" id="GO:0005737">
    <property type="term" value="C:cytoplasm"/>
    <property type="evidence" value="ECO:0007669"/>
    <property type="project" value="UniProtKB-SubCell"/>
</dbReference>
<dbReference type="GO" id="GO:0032259">
    <property type="term" value="P:methylation"/>
    <property type="evidence" value="ECO:0007669"/>
    <property type="project" value="UniProtKB-UniRule"/>
</dbReference>
<reference evidence="14 15" key="1">
    <citation type="journal article" date="2018" name="Nat. Ecol. Evol.">
        <title>Pezizomycetes genomes reveal the molecular basis of ectomycorrhizal truffle lifestyle.</title>
        <authorList>
            <person name="Murat C."/>
            <person name="Payen T."/>
            <person name="Noel B."/>
            <person name="Kuo A."/>
            <person name="Morin E."/>
            <person name="Chen J."/>
            <person name="Kohler A."/>
            <person name="Krizsan K."/>
            <person name="Balestrini R."/>
            <person name="Da Silva C."/>
            <person name="Montanini B."/>
            <person name="Hainaut M."/>
            <person name="Levati E."/>
            <person name="Barry K.W."/>
            <person name="Belfiori B."/>
            <person name="Cichocki N."/>
            <person name="Clum A."/>
            <person name="Dockter R.B."/>
            <person name="Fauchery L."/>
            <person name="Guy J."/>
            <person name="Iotti M."/>
            <person name="Le Tacon F."/>
            <person name="Lindquist E.A."/>
            <person name="Lipzen A."/>
            <person name="Malagnac F."/>
            <person name="Mello A."/>
            <person name="Molinier V."/>
            <person name="Miyauchi S."/>
            <person name="Poulain J."/>
            <person name="Riccioni C."/>
            <person name="Rubini A."/>
            <person name="Sitrit Y."/>
            <person name="Splivallo R."/>
            <person name="Traeger S."/>
            <person name="Wang M."/>
            <person name="Zifcakova L."/>
            <person name="Wipf D."/>
            <person name="Zambonelli A."/>
            <person name="Paolocci F."/>
            <person name="Nowrousian M."/>
            <person name="Ottonello S."/>
            <person name="Baldrian P."/>
            <person name="Spatafora J.W."/>
            <person name="Henrissat B."/>
            <person name="Nagy L.G."/>
            <person name="Aury J.M."/>
            <person name="Wincker P."/>
            <person name="Grigoriev I.V."/>
            <person name="Bonfante P."/>
            <person name="Martin F.M."/>
        </authorList>
    </citation>
    <scope>NUCLEOTIDE SEQUENCE [LARGE SCALE GENOMIC DNA]</scope>
    <source>
        <strain evidence="14 15">ATCC MYA-4762</strain>
    </source>
</reference>
<dbReference type="InterPro" id="IPR002052">
    <property type="entry name" value="DNA_methylase_N6_adenine_CS"/>
</dbReference>
<dbReference type="Proteomes" id="UP000267821">
    <property type="component" value="Unassembled WGS sequence"/>
</dbReference>
<evidence type="ECO:0000256" key="11">
    <source>
        <dbReference type="SAM" id="MobiDB-lite"/>
    </source>
</evidence>
<evidence type="ECO:0000256" key="5">
    <source>
        <dbReference type="ARBA" id="ARBA00022679"/>
    </source>
</evidence>
<evidence type="ECO:0000256" key="3">
    <source>
        <dbReference type="ARBA" id="ARBA00022555"/>
    </source>
</evidence>
<evidence type="ECO:0000256" key="10">
    <source>
        <dbReference type="PROSITE-ProRule" id="PRU00959"/>
    </source>
</evidence>
<dbReference type="GO" id="GO:0043527">
    <property type="term" value="C:tRNA methyltransferase complex"/>
    <property type="evidence" value="ECO:0007669"/>
    <property type="project" value="UniProtKB-ARBA"/>
</dbReference>
<gene>
    <name evidence="14" type="ORF">L211DRAFT_855397</name>
</gene>
<dbReference type="InterPro" id="IPR016691">
    <property type="entry name" value="TRMT11"/>
</dbReference>
<dbReference type="FunCoup" id="A0A3N4M399">
    <property type="interactions" value="812"/>
</dbReference>
<dbReference type="GO" id="GO:0008033">
    <property type="term" value="P:tRNA processing"/>
    <property type="evidence" value="ECO:0007669"/>
    <property type="project" value="UniProtKB-UniRule"/>
</dbReference>
<evidence type="ECO:0000313" key="14">
    <source>
        <dbReference type="EMBL" id="RPB28438.1"/>
    </source>
</evidence>
<comment type="similarity">
    <text evidence="10">Belongs to the class I-like SAM-binding methyltransferase superfamily. TRM11 methyltransferase family.</text>
</comment>
<keyword evidence="5 10" id="KW-0808">Transferase</keyword>
<accession>A0A3N4M399</accession>
<evidence type="ECO:0000256" key="9">
    <source>
        <dbReference type="ARBA" id="ARBA00066937"/>
    </source>
</evidence>
<dbReference type="InterPro" id="IPR059073">
    <property type="entry name" value="TRMT11_N"/>
</dbReference>
<dbReference type="InParanoid" id="A0A3N4M399"/>
<evidence type="ECO:0000256" key="7">
    <source>
        <dbReference type="ARBA" id="ARBA00022694"/>
    </source>
</evidence>
<sequence>MEILVHFAQAHETFRKPEIEAVAELGGFGIQFTEYSLNSPFALTMLQNEQQATHLSRSILVKAFYELWGSGTTYDDVHISLRARLTRVWKEKYLNQNFKFDIESYQGKRTNQEQRDIINSFSYLDLQGDVKMKNPELQFTVLEYWDEDAVTPKQIYMGRLLVFGSRTSIDRYDVKKRQYIGNTTMDAELSLVTANFAHAAPGKLIYDPFAGTGSFLITSSHFGATTFGSDIDGRALRGKKDRSLLSNFHQYGLVSKFGDTFVSDLTNTPLREVPGVNKRVFDAIVCDPPYGVREGLKVLGSKRPEREKGPLIMNGSLRHTQPDYVPPKRPYSFNSMMNDILHFAAIHLVAGGRLCMWMPTANDDLSPLAIPSHPQLELKAACIQTFNKWSRQLLTYSRRPVTANDEEQAERYRQERKEEELERKTADELNDFRRKV</sequence>
<feature type="domain" description="tRNA (guanine(10)-N(2))-methyltransferase TRMT11 N-terminal" evidence="13">
    <location>
        <begin position="1"/>
        <end position="166"/>
    </location>
</feature>
<keyword evidence="2" id="KW-0963">Cytoplasm</keyword>
<feature type="region of interest" description="Disordered" evidence="11">
    <location>
        <begin position="403"/>
        <end position="436"/>
    </location>
</feature>
<evidence type="ECO:0000256" key="1">
    <source>
        <dbReference type="ARBA" id="ARBA00004496"/>
    </source>
</evidence>
<evidence type="ECO:0000313" key="15">
    <source>
        <dbReference type="Proteomes" id="UP000267821"/>
    </source>
</evidence>
<dbReference type="EC" id="2.1.1.214" evidence="9"/>
<feature type="domain" description="Ribosomal RNA large subunit methyltransferase K/L-like methyltransferase" evidence="12">
    <location>
        <begin position="176"/>
        <end position="295"/>
    </location>
</feature>
<keyword evidence="4 10" id="KW-0489">Methyltransferase</keyword>
<dbReference type="PRINTS" id="PR00507">
    <property type="entry name" value="N12N6MTFRASE"/>
</dbReference>
<proteinExistence type="inferred from homology"/>
<dbReference type="PANTHER" id="PTHR13370">
    <property type="entry name" value="RNA METHYLASE-RELATED"/>
    <property type="match status" value="1"/>
</dbReference>
<dbReference type="SUPFAM" id="SSF53335">
    <property type="entry name" value="S-adenosyl-L-methionine-dependent methyltransferases"/>
    <property type="match status" value="1"/>
</dbReference>
<dbReference type="PROSITE" id="PS00092">
    <property type="entry name" value="N6_MTASE"/>
    <property type="match status" value="1"/>
</dbReference>
<protein>
    <recommendedName>
        <fullName evidence="9">tRNA (guanine(10)-N(2))-methyltransferase</fullName>
        <ecNumber evidence="9">2.1.1.214</ecNumber>
    </recommendedName>
</protein>
<dbReference type="OrthoDB" id="296065at2759"/>
<dbReference type="Gene3D" id="3.40.50.150">
    <property type="entry name" value="Vaccinia Virus protein VP39"/>
    <property type="match status" value="1"/>
</dbReference>
<dbReference type="GO" id="GO:0160102">
    <property type="term" value="F:tRNA (guanine(10)-N2)-methyltransferase activity"/>
    <property type="evidence" value="ECO:0007669"/>
    <property type="project" value="UniProtKB-EC"/>
</dbReference>
<organism evidence="14 15">
    <name type="scientific">Terfezia boudieri ATCC MYA-4762</name>
    <dbReference type="NCBI Taxonomy" id="1051890"/>
    <lineage>
        <taxon>Eukaryota</taxon>
        <taxon>Fungi</taxon>
        <taxon>Dikarya</taxon>
        <taxon>Ascomycota</taxon>
        <taxon>Pezizomycotina</taxon>
        <taxon>Pezizomycetes</taxon>
        <taxon>Pezizales</taxon>
        <taxon>Pezizaceae</taxon>
        <taxon>Terfezia</taxon>
    </lineage>
</organism>
<keyword evidence="8 10" id="KW-0694">RNA-binding</keyword>
<dbReference type="STRING" id="1051890.A0A3N4M399"/>
<evidence type="ECO:0000256" key="2">
    <source>
        <dbReference type="ARBA" id="ARBA00022490"/>
    </source>
</evidence>
<evidence type="ECO:0000256" key="6">
    <source>
        <dbReference type="ARBA" id="ARBA00022691"/>
    </source>
</evidence>
<keyword evidence="3 10" id="KW-0820">tRNA-binding</keyword>
<dbReference type="PANTHER" id="PTHR13370:SF3">
    <property type="entry name" value="TRNA (GUANINE(10)-N2)-METHYLTRANSFERASE HOMOLOG"/>
    <property type="match status" value="1"/>
</dbReference>
<evidence type="ECO:0000259" key="12">
    <source>
        <dbReference type="Pfam" id="PF01170"/>
    </source>
</evidence>
<keyword evidence="15" id="KW-1185">Reference proteome</keyword>
<dbReference type="EMBL" id="ML121529">
    <property type="protein sequence ID" value="RPB28438.1"/>
    <property type="molecule type" value="Genomic_DNA"/>
</dbReference>
<keyword evidence="6 10" id="KW-0949">S-adenosyl-L-methionine</keyword>
<feature type="compositionally biased region" description="Basic and acidic residues" evidence="11">
    <location>
        <begin position="409"/>
        <end position="436"/>
    </location>
</feature>